<dbReference type="EMBL" id="KC752312">
    <property type="protein sequence ID" value="AGQ20220.1"/>
    <property type="molecule type" value="Genomic_DNA"/>
</dbReference>
<sequence>MGDKINKFKVVLRHINIVRHITVKNNEPMERSRGFMSAKLQQMQRIASSVVKMKLLNFIFAINMGKARKCLPITVDSRNVRRINSFYHHDAMRTMFCHEVQKIVLLSDLGCLHNNKFFLFTSPF</sequence>
<reference evidence="1" key="1">
    <citation type="journal article" date="2013" name="J. Gen. Virol.">
        <title>Ultrastructural and genomic characterization of a second banchine polydnavirus confirms the existence of shared features within this ichnovirus lineage.</title>
        <authorList>
            <person name="Djoumad A."/>
            <person name="Stoltz D."/>
            <person name="Beliveau C."/>
            <person name="Boyle B."/>
            <person name="Kuhn L."/>
            <person name="Cusson M."/>
        </authorList>
    </citation>
    <scope>NUCLEOTIDE SEQUENCE</scope>
</reference>
<accession>S5DT40</accession>
<name>S5DT40_9VIRU</name>
<evidence type="ECO:0000313" key="1">
    <source>
        <dbReference type="EMBL" id="AGQ20220.1"/>
    </source>
</evidence>
<organism evidence="1">
    <name type="scientific">Apophua simplicipes ichnovirus</name>
    <dbReference type="NCBI Taxonomy" id="1329648"/>
    <lineage>
        <taxon>Viruses</taxon>
        <taxon>Viruses incertae sedis</taxon>
        <taxon>Polydnaviriformidae</taxon>
        <taxon>Ichnoviriform</taxon>
    </lineage>
</organism>
<protein>
    <submittedName>
        <fullName evidence="1">AsIV-cont00106-ORF2</fullName>
    </submittedName>
</protein>
<proteinExistence type="predicted"/>